<dbReference type="GO" id="GO:0008033">
    <property type="term" value="P:tRNA processing"/>
    <property type="evidence" value="ECO:0007669"/>
    <property type="project" value="UniProtKB-KW"/>
</dbReference>
<evidence type="ECO:0000313" key="8">
    <source>
        <dbReference type="Proteomes" id="UP000217763"/>
    </source>
</evidence>
<feature type="domain" description="DTW" evidence="6">
    <location>
        <begin position="2"/>
        <end position="182"/>
    </location>
</feature>
<dbReference type="EC" id="2.5.1.25" evidence="1"/>
<dbReference type="InterPro" id="IPR005636">
    <property type="entry name" value="DTW"/>
</dbReference>
<keyword evidence="2" id="KW-0808">Transferase</keyword>
<dbReference type="PANTHER" id="PTHR21392">
    <property type="entry name" value="TRNA-URIDINE AMINOCARBOXYPROPYLTRANSFERASE 2"/>
    <property type="match status" value="1"/>
</dbReference>
<evidence type="ECO:0000256" key="3">
    <source>
        <dbReference type="ARBA" id="ARBA00022691"/>
    </source>
</evidence>
<accession>A0A291HLH5</accession>
<protein>
    <recommendedName>
        <fullName evidence="1">tRNA-uridine aminocarboxypropyltransferase</fullName>
        <ecNumber evidence="1">2.5.1.25</ecNumber>
    </recommendedName>
</protein>
<keyword evidence="4" id="KW-0819">tRNA processing</keyword>
<dbReference type="PANTHER" id="PTHR21392:SF0">
    <property type="entry name" value="TRNA-URIDINE AMINOCARBOXYPROPYLTRANSFERASE 2"/>
    <property type="match status" value="1"/>
</dbReference>
<dbReference type="Proteomes" id="UP000217763">
    <property type="component" value="Chromosome"/>
</dbReference>
<dbReference type="RefSeq" id="WP_096778530.1">
    <property type="nucleotide sequence ID" value="NZ_CP012621.1"/>
</dbReference>
<evidence type="ECO:0000256" key="2">
    <source>
        <dbReference type="ARBA" id="ARBA00022679"/>
    </source>
</evidence>
<dbReference type="SMART" id="SM01144">
    <property type="entry name" value="DTW"/>
    <property type="match status" value="1"/>
</dbReference>
<gene>
    <name evidence="7" type="ORF">AN401_03205</name>
</gene>
<keyword evidence="3" id="KW-0949">S-adenosyl-L-methionine</keyword>
<dbReference type="InterPro" id="IPR039262">
    <property type="entry name" value="DTWD2/TAPT"/>
</dbReference>
<evidence type="ECO:0000256" key="4">
    <source>
        <dbReference type="ARBA" id="ARBA00022694"/>
    </source>
</evidence>
<dbReference type="EMBL" id="CP012621">
    <property type="protein sequence ID" value="ATG72985.1"/>
    <property type="molecule type" value="Genomic_DNA"/>
</dbReference>
<dbReference type="GO" id="GO:0016432">
    <property type="term" value="F:tRNA-uridine aminocarboxypropyltransferase activity"/>
    <property type="evidence" value="ECO:0007669"/>
    <property type="project" value="UniProtKB-EC"/>
</dbReference>
<proteinExistence type="inferred from homology"/>
<name>A0A291HLH5_9GAMM</name>
<evidence type="ECO:0000313" key="7">
    <source>
        <dbReference type="EMBL" id="ATG72985.1"/>
    </source>
</evidence>
<dbReference type="KEGG" id="zdf:AN401_03205"/>
<sequence>MPRPYCRGCHLPQNACLCAAVHRQPCPLPVVVLQHPSEARHAKSTVPLLQLGLSGLRIEVAETMAPPPGNWWLLYPGGNAVDLDDGGLGPDVPVAGLIVLDGTWRKSRRLLHLNPWLQHLPRLSFSRAPAGRYAIRKGQGGQALSTLESLAHVLDRLSPGFDPAPLHRLLEARVAQFRSYQACRGEEH</sequence>
<comment type="similarity">
    <text evidence="5">Belongs to the TDD superfamily. DTWD2 family.</text>
</comment>
<dbReference type="Pfam" id="PF03942">
    <property type="entry name" value="DTW"/>
    <property type="match status" value="1"/>
</dbReference>
<evidence type="ECO:0000256" key="5">
    <source>
        <dbReference type="ARBA" id="ARBA00034489"/>
    </source>
</evidence>
<reference evidence="8" key="1">
    <citation type="submission" date="2015-09" db="EMBL/GenBank/DDBJ databases">
        <authorList>
            <person name="Shao Z."/>
            <person name="Wang L."/>
        </authorList>
    </citation>
    <scope>NUCLEOTIDE SEQUENCE [LARGE SCALE GENOMIC DNA]</scope>
    <source>
        <strain evidence="8">F13-1</strain>
    </source>
</reference>
<evidence type="ECO:0000256" key="1">
    <source>
        <dbReference type="ARBA" id="ARBA00012386"/>
    </source>
</evidence>
<keyword evidence="8" id="KW-1185">Reference proteome</keyword>
<dbReference type="AlphaFoldDB" id="A0A291HLH5"/>
<organism evidence="7 8">
    <name type="scientific">Zobellella denitrificans</name>
    <dbReference type="NCBI Taxonomy" id="347534"/>
    <lineage>
        <taxon>Bacteria</taxon>
        <taxon>Pseudomonadati</taxon>
        <taxon>Pseudomonadota</taxon>
        <taxon>Gammaproteobacteria</taxon>
        <taxon>Aeromonadales</taxon>
        <taxon>Aeromonadaceae</taxon>
        <taxon>Zobellella</taxon>
    </lineage>
</organism>
<evidence type="ECO:0000259" key="6">
    <source>
        <dbReference type="SMART" id="SM01144"/>
    </source>
</evidence>